<dbReference type="GeneID" id="98673471"/>
<dbReference type="OrthoDB" id="1001681at2"/>
<feature type="domain" description="Late embryogenesis abundant protein LEA-2 subgroup" evidence="2">
    <location>
        <begin position="60"/>
        <end position="151"/>
    </location>
</feature>
<keyword evidence="1" id="KW-0732">Signal</keyword>
<feature type="chain" id="PRO_5021363115" description="Late embryogenesis abundant protein LEA-2 subgroup domain-containing protein" evidence="1">
    <location>
        <begin position="29"/>
        <end position="177"/>
    </location>
</feature>
<dbReference type="PROSITE" id="PS51257">
    <property type="entry name" value="PROKAR_LIPOPROTEIN"/>
    <property type="match status" value="1"/>
</dbReference>
<feature type="signal peptide" evidence="1">
    <location>
        <begin position="1"/>
        <end position="28"/>
    </location>
</feature>
<name>A0A4Y1X0L7_9BACT</name>
<evidence type="ECO:0000256" key="1">
    <source>
        <dbReference type="SAM" id="SignalP"/>
    </source>
</evidence>
<dbReference type="InterPro" id="IPR004864">
    <property type="entry name" value="LEA_2"/>
</dbReference>
<protein>
    <recommendedName>
        <fullName evidence="2">Late embryogenesis abundant protein LEA-2 subgroup domain-containing protein</fullName>
    </recommendedName>
</protein>
<sequence>MTARCGGVGRTLRRAAARLLLVSLAALAAAACGRTEPEAVRVEAVERFERLGSAGADAVLRVHNGTGHTLKIRRVRLDVFYAGKRVGTLRLHEPVRIPRRATTLVGTRWRLETSDPMAFYVVERRLGEGDLSRIGLSYELRARSGVVPVKISGDMMPLSEFLNTFGLSEDDIKEYLK</sequence>
<proteinExistence type="predicted"/>
<evidence type="ECO:0000313" key="3">
    <source>
        <dbReference type="EMBL" id="BBL06857.1"/>
    </source>
</evidence>
<evidence type="ECO:0000313" key="4">
    <source>
        <dbReference type="Proteomes" id="UP000319374"/>
    </source>
</evidence>
<dbReference type="SUPFAM" id="SSF117070">
    <property type="entry name" value="LEA14-like"/>
    <property type="match status" value="1"/>
</dbReference>
<dbReference type="AlphaFoldDB" id="A0A4Y1X0L7"/>
<dbReference type="Gene3D" id="2.60.40.1820">
    <property type="match status" value="1"/>
</dbReference>
<dbReference type="KEGG" id="ada:A5CPEGH6_14950"/>
<keyword evidence="4" id="KW-1185">Reference proteome</keyword>
<accession>A0A4Y1X0L7</accession>
<reference evidence="4" key="1">
    <citation type="submission" date="2019-06" db="EMBL/GenBank/DDBJ databases">
        <title>Alistipes onderdonkii subsp. vulgaris subsp. nov., Alistipes dispar sp. nov. and Alistipes communis sp. nov., isolated from human faeces, and creation of Alistipes onderdonkii subsp. onderdonkii subsp. nov.</title>
        <authorList>
            <person name="Sakamoto M."/>
            <person name="Ikeyama N."/>
            <person name="Ogata Y."/>
            <person name="Suda W."/>
            <person name="Iino T."/>
            <person name="Hattori M."/>
            <person name="Ohkuma M."/>
        </authorList>
    </citation>
    <scope>NUCLEOTIDE SEQUENCE [LARGE SCALE GENOMIC DNA]</scope>
    <source>
        <strain evidence="4">5CPEGH6</strain>
    </source>
</reference>
<gene>
    <name evidence="3" type="ORF">A5CPEGH6_14950</name>
</gene>
<dbReference type="RefSeq" id="WP_141428711.1">
    <property type="nucleotide sequence ID" value="NZ_AP019736.1"/>
</dbReference>
<evidence type="ECO:0000259" key="2">
    <source>
        <dbReference type="Pfam" id="PF03168"/>
    </source>
</evidence>
<dbReference type="Pfam" id="PF03168">
    <property type="entry name" value="LEA_2"/>
    <property type="match status" value="1"/>
</dbReference>
<dbReference type="Proteomes" id="UP000319374">
    <property type="component" value="Chromosome"/>
</dbReference>
<dbReference type="EMBL" id="AP019736">
    <property type="protein sequence ID" value="BBL06857.1"/>
    <property type="molecule type" value="Genomic_DNA"/>
</dbReference>
<organism evidence="3 4">
    <name type="scientific">Alistipes dispar</name>
    <dbReference type="NCBI Taxonomy" id="2585119"/>
    <lineage>
        <taxon>Bacteria</taxon>
        <taxon>Pseudomonadati</taxon>
        <taxon>Bacteroidota</taxon>
        <taxon>Bacteroidia</taxon>
        <taxon>Bacteroidales</taxon>
        <taxon>Rikenellaceae</taxon>
        <taxon>Alistipes</taxon>
    </lineage>
</organism>